<protein>
    <submittedName>
        <fullName evidence="2">Uncharacterized protein</fullName>
    </submittedName>
</protein>
<reference evidence="2" key="1">
    <citation type="submission" date="2018-02" db="EMBL/GenBank/DDBJ databases">
        <title>Rhizophora mucronata_Transcriptome.</title>
        <authorList>
            <person name="Meera S.P."/>
            <person name="Sreeshan A."/>
            <person name="Augustine A."/>
        </authorList>
    </citation>
    <scope>NUCLEOTIDE SEQUENCE</scope>
    <source>
        <tissue evidence="2">Leaf</tissue>
    </source>
</reference>
<dbReference type="EMBL" id="GGEC01075770">
    <property type="protein sequence ID" value="MBX56254.1"/>
    <property type="molecule type" value="Transcribed_RNA"/>
</dbReference>
<organism evidence="2">
    <name type="scientific">Rhizophora mucronata</name>
    <name type="common">Asiatic mangrove</name>
    <dbReference type="NCBI Taxonomy" id="61149"/>
    <lineage>
        <taxon>Eukaryota</taxon>
        <taxon>Viridiplantae</taxon>
        <taxon>Streptophyta</taxon>
        <taxon>Embryophyta</taxon>
        <taxon>Tracheophyta</taxon>
        <taxon>Spermatophyta</taxon>
        <taxon>Magnoliopsida</taxon>
        <taxon>eudicotyledons</taxon>
        <taxon>Gunneridae</taxon>
        <taxon>Pentapetalae</taxon>
        <taxon>rosids</taxon>
        <taxon>fabids</taxon>
        <taxon>Malpighiales</taxon>
        <taxon>Rhizophoraceae</taxon>
        <taxon>Rhizophora</taxon>
    </lineage>
</organism>
<evidence type="ECO:0000256" key="1">
    <source>
        <dbReference type="SAM" id="MobiDB-lite"/>
    </source>
</evidence>
<proteinExistence type="predicted"/>
<feature type="region of interest" description="Disordered" evidence="1">
    <location>
        <begin position="1"/>
        <end position="32"/>
    </location>
</feature>
<name>A0A2P2PNF9_RHIMU</name>
<evidence type="ECO:0000313" key="2">
    <source>
        <dbReference type="EMBL" id="MBX56254.1"/>
    </source>
</evidence>
<feature type="compositionally biased region" description="Polar residues" evidence="1">
    <location>
        <begin position="1"/>
        <end position="13"/>
    </location>
</feature>
<accession>A0A2P2PNF9</accession>
<dbReference type="AlphaFoldDB" id="A0A2P2PNF9"/>
<sequence>MKSKNKSSTSKPASSKCRLPEITQPEHKHTPR</sequence>